<gene>
    <name evidence="1" type="ORF">DPEC_G00050450</name>
</gene>
<dbReference type="Proteomes" id="UP001157502">
    <property type="component" value="Chromosome 4"/>
</dbReference>
<keyword evidence="2" id="KW-1185">Reference proteome</keyword>
<proteinExistence type="predicted"/>
<evidence type="ECO:0000313" key="2">
    <source>
        <dbReference type="Proteomes" id="UP001157502"/>
    </source>
</evidence>
<organism evidence="1 2">
    <name type="scientific">Dallia pectoralis</name>
    <name type="common">Alaska blackfish</name>
    <dbReference type="NCBI Taxonomy" id="75939"/>
    <lineage>
        <taxon>Eukaryota</taxon>
        <taxon>Metazoa</taxon>
        <taxon>Chordata</taxon>
        <taxon>Craniata</taxon>
        <taxon>Vertebrata</taxon>
        <taxon>Euteleostomi</taxon>
        <taxon>Actinopterygii</taxon>
        <taxon>Neopterygii</taxon>
        <taxon>Teleostei</taxon>
        <taxon>Protacanthopterygii</taxon>
        <taxon>Esociformes</taxon>
        <taxon>Umbridae</taxon>
        <taxon>Dallia</taxon>
    </lineage>
</organism>
<evidence type="ECO:0000313" key="1">
    <source>
        <dbReference type="EMBL" id="KAJ8013165.1"/>
    </source>
</evidence>
<dbReference type="EMBL" id="CM055731">
    <property type="protein sequence ID" value="KAJ8013165.1"/>
    <property type="molecule type" value="Genomic_DNA"/>
</dbReference>
<protein>
    <submittedName>
        <fullName evidence="1">Uncharacterized protein</fullName>
    </submittedName>
</protein>
<sequence>MVFMSVRLQTCTDEQPAPSMYIQPLRSLLSVGFYLSSYVWLLLLPLSSGPCTKRVNCLVNRPAHQIRQVKTRLGMMPRQSACNQIRKKGKLRPEGRPLGTGQLTRSDQARHDIGS</sequence>
<accession>A0ACC2HBT7</accession>
<reference evidence="1" key="1">
    <citation type="submission" date="2021-05" db="EMBL/GenBank/DDBJ databases">
        <authorList>
            <person name="Pan Q."/>
            <person name="Jouanno E."/>
            <person name="Zahm M."/>
            <person name="Klopp C."/>
            <person name="Cabau C."/>
            <person name="Louis A."/>
            <person name="Berthelot C."/>
            <person name="Parey E."/>
            <person name="Roest Crollius H."/>
            <person name="Montfort J."/>
            <person name="Robinson-Rechavi M."/>
            <person name="Bouchez O."/>
            <person name="Lampietro C."/>
            <person name="Lopez Roques C."/>
            <person name="Donnadieu C."/>
            <person name="Postlethwait J."/>
            <person name="Bobe J."/>
            <person name="Dillon D."/>
            <person name="Chandos A."/>
            <person name="von Hippel F."/>
            <person name="Guiguen Y."/>
        </authorList>
    </citation>
    <scope>NUCLEOTIDE SEQUENCE</scope>
    <source>
        <strain evidence="1">YG-Jan2019</strain>
    </source>
</reference>
<comment type="caution">
    <text evidence="1">The sequence shown here is derived from an EMBL/GenBank/DDBJ whole genome shotgun (WGS) entry which is preliminary data.</text>
</comment>
<name>A0ACC2HBT7_DALPE</name>